<dbReference type="InterPro" id="IPR036396">
    <property type="entry name" value="Cyt_P450_sf"/>
</dbReference>
<keyword evidence="10" id="KW-0812">Transmembrane</keyword>
<organism evidence="11 12">
    <name type="scientific">Rickenella mellea</name>
    <dbReference type="NCBI Taxonomy" id="50990"/>
    <lineage>
        <taxon>Eukaryota</taxon>
        <taxon>Fungi</taxon>
        <taxon>Dikarya</taxon>
        <taxon>Basidiomycota</taxon>
        <taxon>Agaricomycotina</taxon>
        <taxon>Agaricomycetes</taxon>
        <taxon>Hymenochaetales</taxon>
        <taxon>Rickenellaceae</taxon>
        <taxon>Rickenella</taxon>
    </lineage>
</organism>
<dbReference type="PANTHER" id="PTHR46300">
    <property type="entry name" value="P450, PUTATIVE (EUROFUNG)-RELATED-RELATED"/>
    <property type="match status" value="1"/>
</dbReference>
<dbReference type="Pfam" id="PF00067">
    <property type="entry name" value="p450"/>
    <property type="match status" value="1"/>
</dbReference>
<dbReference type="InterPro" id="IPR001128">
    <property type="entry name" value="Cyt_P450"/>
</dbReference>
<reference evidence="11 12" key="1">
    <citation type="submission" date="2018-06" db="EMBL/GenBank/DDBJ databases">
        <title>A transcriptomic atlas of mushroom development highlights an independent origin of complex multicellularity.</title>
        <authorList>
            <consortium name="DOE Joint Genome Institute"/>
            <person name="Krizsan K."/>
            <person name="Almasi E."/>
            <person name="Merenyi Z."/>
            <person name="Sahu N."/>
            <person name="Viragh M."/>
            <person name="Koszo T."/>
            <person name="Mondo S."/>
            <person name="Kiss B."/>
            <person name="Balint B."/>
            <person name="Kues U."/>
            <person name="Barry K."/>
            <person name="Hegedus J.C."/>
            <person name="Henrissat B."/>
            <person name="Johnson J."/>
            <person name="Lipzen A."/>
            <person name="Ohm R."/>
            <person name="Nagy I."/>
            <person name="Pangilinan J."/>
            <person name="Yan J."/>
            <person name="Xiong Y."/>
            <person name="Grigoriev I.V."/>
            <person name="Hibbett D.S."/>
            <person name="Nagy L.G."/>
        </authorList>
    </citation>
    <scope>NUCLEOTIDE SEQUENCE [LARGE SCALE GENOMIC DNA]</scope>
    <source>
        <strain evidence="11 12">SZMC22713</strain>
    </source>
</reference>
<dbReference type="GO" id="GO:0020037">
    <property type="term" value="F:heme binding"/>
    <property type="evidence" value="ECO:0007669"/>
    <property type="project" value="InterPro"/>
</dbReference>
<dbReference type="PRINTS" id="PR00463">
    <property type="entry name" value="EP450I"/>
</dbReference>
<comment type="cofactor">
    <cofactor evidence="1 9">
        <name>heme</name>
        <dbReference type="ChEBI" id="CHEBI:30413"/>
    </cofactor>
</comment>
<dbReference type="EMBL" id="ML170234">
    <property type="protein sequence ID" value="TDL16825.1"/>
    <property type="molecule type" value="Genomic_DNA"/>
</dbReference>
<name>A0A4Y7PNQ2_9AGAM</name>
<evidence type="ECO:0000256" key="7">
    <source>
        <dbReference type="ARBA" id="ARBA00023004"/>
    </source>
</evidence>
<dbReference type="InterPro" id="IPR002401">
    <property type="entry name" value="Cyt_P450_E_grp-I"/>
</dbReference>
<keyword evidence="12" id="KW-1185">Reference proteome</keyword>
<keyword evidence="5 9" id="KW-0479">Metal-binding</keyword>
<dbReference type="SUPFAM" id="SSF48264">
    <property type="entry name" value="Cytochrome P450"/>
    <property type="match status" value="1"/>
</dbReference>
<dbReference type="AlphaFoldDB" id="A0A4Y7PNQ2"/>
<dbReference type="OrthoDB" id="2789670at2759"/>
<protein>
    <submittedName>
        <fullName evidence="11">Cytochrome P450</fullName>
    </submittedName>
</protein>
<evidence type="ECO:0000256" key="6">
    <source>
        <dbReference type="ARBA" id="ARBA00023002"/>
    </source>
</evidence>
<evidence type="ECO:0000256" key="1">
    <source>
        <dbReference type="ARBA" id="ARBA00001971"/>
    </source>
</evidence>
<keyword evidence="6" id="KW-0560">Oxidoreductase</keyword>
<evidence type="ECO:0000256" key="3">
    <source>
        <dbReference type="ARBA" id="ARBA00010617"/>
    </source>
</evidence>
<dbReference type="Proteomes" id="UP000294933">
    <property type="component" value="Unassembled WGS sequence"/>
</dbReference>
<dbReference type="Gene3D" id="1.10.630.10">
    <property type="entry name" value="Cytochrome P450"/>
    <property type="match status" value="1"/>
</dbReference>
<evidence type="ECO:0000313" key="11">
    <source>
        <dbReference type="EMBL" id="TDL16825.1"/>
    </source>
</evidence>
<dbReference type="GO" id="GO:0004497">
    <property type="term" value="F:monooxygenase activity"/>
    <property type="evidence" value="ECO:0007669"/>
    <property type="project" value="UniProtKB-KW"/>
</dbReference>
<dbReference type="VEuPathDB" id="FungiDB:BD410DRAFT_794924"/>
<dbReference type="PRINTS" id="PR00385">
    <property type="entry name" value="P450"/>
</dbReference>
<dbReference type="GO" id="GO:0016705">
    <property type="term" value="F:oxidoreductase activity, acting on paired donors, with incorporation or reduction of molecular oxygen"/>
    <property type="evidence" value="ECO:0007669"/>
    <property type="project" value="InterPro"/>
</dbReference>
<feature type="transmembrane region" description="Helical" evidence="10">
    <location>
        <begin position="20"/>
        <end position="38"/>
    </location>
</feature>
<evidence type="ECO:0000256" key="8">
    <source>
        <dbReference type="ARBA" id="ARBA00023033"/>
    </source>
</evidence>
<evidence type="ECO:0000256" key="5">
    <source>
        <dbReference type="ARBA" id="ARBA00022723"/>
    </source>
</evidence>
<dbReference type="GO" id="GO:0005506">
    <property type="term" value="F:iron ion binding"/>
    <property type="evidence" value="ECO:0007669"/>
    <property type="project" value="InterPro"/>
</dbReference>
<dbReference type="CDD" id="cd11065">
    <property type="entry name" value="CYP64-like"/>
    <property type="match status" value="1"/>
</dbReference>
<feature type="binding site" description="axial binding residue" evidence="9">
    <location>
        <position position="456"/>
    </location>
    <ligand>
        <name>heme</name>
        <dbReference type="ChEBI" id="CHEBI:30413"/>
    </ligand>
    <ligandPart>
        <name>Fe</name>
        <dbReference type="ChEBI" id="CHEBI:18248"/>
    </ligandPart>
</feature>
<evidence type="ECO:0000256" key="2">
    <source>
        <dbReference type="ARBA" id="ARBA00005179"/>
    </source>
</evidence>
<keyword evidence="8" id="KW-0503">Monooxygenase</keyword>
<dbReference type="STRING" id="50990.A0A4Y7PNQ2"/>
<comment type="similarity">
    <text evidence="3">Belongs to the cytochrome P450 family.</text>
</comment>
<keyword evidence="4 9" id="KW-0349">Heme</keyword>
<evidence type="ECO:0000313" key="12">
    <source>
        <dbReference type="Proteomes" id="UP000294933"/>
    </source>
</evidence>
<keyword evidence="10" id="KW-0472">Membrane</keyword>
<evidence type="ECO:0000256" key="9">
    <source>
        <dbReference type="PIRSR" id="PIRSR602401-1"/>
    </source>
</evidence>
<evidence type="ECO:0000256" key="4">
    <source>
        <dbReference type="ARBA" id="ARBA00022617"/>
    </source>
</evidence>
<keyword evidence="10" id="KW-1133">Transmembrane helix</keyword>
<accession>A0A4Y7PNQ2</accession>
<evidence type="ECO:0000256" key="10">
    <source>
        <dbReference type="SAM" id="Phobius"/>
    </source>
</evidence>
<sequence>MASNQTFLLKPASYFAHESISPLFSGSVTILALIFIWSRFGSRKGAALPPGPPGYPVIGNLLSISEIAKFPWLKFTEWSRQYGPVIYLNFASQKVVILNTAQAAFDLLDQRGSNYTNRPRLIMAAEILAGGIHVGFVPHGPLWRKLRKAAHLGLNANAAEAYFPVQEKEAVILANNILDNPKEWDNHLQLSAASTILTITYGTPPLSSRTDPIILRINNFMEKMLKAAMPGNYLVDMIPALNRLPRWMAKFKREGKAAHEDFTDMFAEFLKGVKGEKFDASNKTFSATIISQQKQLEMTEKETAWLAGAMFGAGSDTTAAAMAVFVKAMVLYPDVMKKAQAEIDSVVGRDRLPTFADRKRMPYVNAVLKETLRWKPITPLGLARSAVEDDVYNGHFIPAGSIVMTNVWAMNHDEDIYPNPTEFKPERFLTDDGLDEMNPRFTRGGTHAYGFGRRICAGSNVASNTLFIDIASLLWAFNFSPGKGGLPSPDECIDTGVVVRPASFDCDISVRSNKVASILAMTREAQQA</sequence>
<gene>
    <name evidence="11" type="ORF">BD410DRAFT_794924</name>
</gene>
<dbReference type="InterPro" id="IPR050364">
    <property type="entry name" value="Cytochrome_P450_fung"/>
</dbReference>
<keyword evidence="7 9" id="KW-0408">Iron</keyword>
<comment type="pathway">
    <text evidence="2">Secondary metabolite biosynthesis.</text>
</comment>
<dbReference type="PANTHER" id="PTHR46300:SF1">
    <property type="entry name" value="P450, PUTATIVE (EUROFUNG)-RELATED"/>
    <property type="match status" value="1"/>
</dbReference>
<proteinExistence type="inferred from homology"/>